<sequence>MSSIHYQQCPVCGSGKIGKSLTARDYTVSKETFDIWECAACTGRFTQDVPPQHEIGRYYKSEEYISHTETHEGLINRMYHSVRKITMRSKQNWVKTAAGVKQGRLLDIGSGTGAFLHHMKLLGWDVTGLEPDADARENARNLYKLDTQSVEELFSLAPAQFDCITMWHVLEHVHDLHKYLAQIRTLLKPGGALLIAVPNYTSTDARIYGAEWAAYDVPRHLYHFSPRSMDILLQRHELKIVQKHPMVFDAFYVSLLSEKNSKGGSGMAAGGWNGLRSYWKAWRHVDKCSSIVYEIKAY</sequence>
<name>A0A3N4MCE4_9BACT</name>
<dbReference type="PANTHER" id="PTHR43861:SF6">
    <property type="entry name" value="METHYLTRANSFERASE TYPE 11"/>
    <property type="match status" value="1"/>
</dbReference>
<dbReference type="GO" id="GO:0008168">
    <property type="term" value="F:methyltransferase activity"/>
    <property type="evidence" value="ECO:0007669"/>
    <property type="project" value="UniProtKB-KW"/>
</dbReference>
<dbReference type="EMBL" id="RMBX01000004">
    <property type="protein sequence ID" value="RPD41572.1"/>
    <property type="molecule type" value="Genomic_DNA"/>
</dbReference>
<dbReference type="SUPFAM" id="SSF53335">
    <property type="entry name" value="S-adenosyl-L-methionine-dependent methyltransferases"/>
    <property type="match status" value="1"/>
</dbReference>
<organism evidence="1 2">
    <name type="scientific">Chitinophaga barathri</name>
    <dbReference type="NCBI Taxonomy" id="1647451"/>
    <lineage>
        <taxon>Bacteria</taxon>
        <taxon>Pseudomonadati</taxon>
        <taxon>Bacteroidota</taxon>
        <taxon>Chitinophagia</taxon>
        <taxon>Chitinophagales</taxon>
        <taxon>Chitinophagaceae</taxon>
        <taxon>Chitinophaga</taxon>
    </lineage>
</organism>
<evidence type="ECO:0000313" key="1">
    <source>
        <dbReference type="EMBL" id="RPD41572.1"/>
    </source>
</evidence>
<dbReference type="Proteomes" id="UP000279089">
    <property type="component" value="Unassembled WGS sequence"/>
</dbReference>
<dbReference type="PANTHER" id="PTHR43861">
    <property type="entry name" value="TRANS-ACONITATE 2-METHYLTRANSFERASE-RELATED"/>
    <property type="match status" value="1"/>
</dbReference>
<dbReference type="Gene3D" id="3.40.50.150">
    <property type="entry name" value="Vaccinia Virus protein VP39"/>
    <property type="match status" value="1"/>
</dbReference>
<keyword evidence="1" id="KW-0808">Transferase</keyword>
<gene>
    <name evidence="1" type="ORF">EG028_09705</name>
</gene>
<evidence type="ECO:0000313" key="2">
    <source>
        <dbReference type="Proteomes" id="UP000279089"/>
    </source>
</evidence>
<protein>
    <submittedName>
        <fullName evidence="1">Class I SAM-dependent methyltransferase</fullName>
    </submittedName>
</protein>
<dbReference type="AlphaFoldDB" id="A0A3N4MCE4"/>
<keyword evidence="1" id="KW-0489">Methyltransferase</keyword>
<proteinExistence type="predicted"/>
<dbReference type="CDD" id="cd02440">
    <property type="entry name" value="AdoMet_MTases"/>
    <property type="match status" value="1"/>
</dbReference>
<reference evidence="2" key="1">
    <citation type="submission" date="2018-11" db="EMBL/GenBank/DDBJ databases">
        <title>Chitinophaga lutea sp.nov., isolate from arsenic contaminated soil.</title>
        <authorList>
            <person name="Zong Y."/>
        </authorList>
    </citation>
    <scope>NUCLEOTIDE SEQUENCE [LARGE SCALE GENOMIC DNA]</scope>
    <source>
        <strain evidence="2">YLT18</strain>
    </source>
</reference>
<keyword evidence="2" id="KW-1185">Reference proteome</keyword>
<dbReference type="OrthoDB" id="2370471at2"/>
<comment type="caution">
    <text evidence="1">The sequence shown here is derived from an EMBL/GenBank/DDBJ whole genome shotgun (WGS) entry which is preliminary data.</text>
</comment>
<dbReference type="RefSeq" id="WP_120516125.1">
    <property type="nucleotide sequence ID" value="NZ_QXZY01000005.1"/>
</dbReference>
<dbReference type="InterPro" id="IPR029063">
    <property type="entry name" value="SAM-dependent_MTases_sf"/>
</dbReference>
<dbReference type="GO" id="GO:0032259">
    <property type="term" value="P:methylation"/>
    <property type="evidence" value="ECO:0007669"/>
    <property type="project" value="UniProtKB-KW"/>
</dbReference>
<dbReference type="Pfam" id="PF13489">
    <property type="entry name" value="Methyltransf_23"/>
    <property type="match status" value="1"/>
</dbReference>
<accession>A0A3N4MCE4</accession>